<feature type="transmembrane region" description="Helical" evidence="1">
    <location>
        <begin position="48"/>
        <end position="66"/>
    </location>
</feature>
<evidence type="ECO:0000313" key="3">
    <source>
        <dbReference type="Proteomes" id="UP000287410"/>
    </source>
</evidence>
<comment type="caution">
    <text evidence="2">The sequence shown here is derived from an EMBL/GenBank/DDBJ whole genome shotgun (WGS) entry which is preliminary data.</text>
</comment>
<dbReference type="RefSeq" id="WP_126790121.1">
    <property type="nucleotide sequence ID" value="NZ_PIPN01000006.1"/>
</dbReference>
<organism evidence="2 3">
    <name type="scientific">Aliidiomarina sedimenti</name>
    <dbReference type="NCBI Taxonomy" id="1933879"/>
    <lineage>
        <taxon>Bacteria</taxon>
        <taxon>Pseudomonadati</taxon>
        <taxon>Pseudomonadota</taxon>
        <taxon>Gammaproteobacteria</taxon>
        <taxon>Alteromonadales</taxon>
        <taxon>Idiomarinaceae</taxon>
        <taxon>Aliidiomarina</taxon>
    </lineage>
</organism>
<name>A0ABY0BUY9_9GAMM</name>
<evidence type="ECO:0000313" key="2">
    <source>
        <dbReference type="EMBL" id="RUO28115.1"/>
    </source>
</evidence>
<keyword evidence="1" id="KW-0812">Transmembrane</keyword>
<dbReference type="EMBL" id="PIPN01000006">
    <property type="protein sequence ID" value="RUO28115.1"/>
    <property type="molecule type" value="Genomic_DNA"/>
</dbReference>
<sequence>MTVIKMKEFIWPDKWIPFKVRFSLVIVGWVLWIVTGYLKYFIFDADGLFHVFGPILMVWIYPYLFNKKIYLSLTSAAFDEDDVGLQSARSGVFWISSIAFLAVIFIADW</sequence>
<dbReference type="Proteomes" id="UP000287410">
    <property type="component" value="Unassembled WGS sequence"/>
</dbReference>
<accession>A0ABY0BUY9</accession>
<feature type="transmembrane region" description="Helical" evidence="1">
    <location>
        <begin position="20"/>
        <end position="42"/>
    </location>
</feature>
<reference evidence="2 3" key="1">
    <citation type="journal article" date="2018" name="Front. Microbiol.">
        <title>Genome-Based Analysis Reveals the Taxonomy and Diversity of the Family Idiomarinaceae.</title>
        <authorList>
            <person name="Liu Y."/>
            <person name="Lai Q."/>
            <person name="Shao Z."/>
        </authorList>
    </citation>
    <scope>NUCLEOTIDE SEQUENCE [LARGE SCALE GENOMIC DNA]</scope>
    <source>
        <strain evidence="2 3">GBSy1</strain>
    </source>
</reference>
<gene>
    <name evidence="2" type="ORF">CWE12_12910</name>
</gene>
<evidence type="ECO:0000256" key="1">
    <source>
        <dbReference type="SAM" id="Phobius"/>
    </source>
</evidence>
<feature type="transmembrane region" description="Helical" evidence="1">
    <location>
        <begin position="87"/>
        <end position="107"/>
    </location>
</feature>
<keyword evidence="1" id="KW-1133">Transmembrane helix</keyword>
<keyword evidence="3" id="KW-1185">Reference proteome</keyword>
<keyword evidence="1" id="KW-0472">Membrane</keyword>
<protein>
    <submittedName>
        <fullName evidence="2">Uncharacterized protein</fullName>
    </submittedName>
</protein>
<proteinExistence type="predicted"/>